<dbReference type="InterPro" id="IPR045194">
    <property type="entry name" value="MGRN1/RNF157-like"/>
</dbReference>
<proteinExistence type="predicted"/>
<name>A0A8J2K2S2_9HEXA</name>
<evidence type="ECO:0000256" key="1">
    <source>
        <dbReference type="ARBA" id="ARBA00000900"/>
    </source>
</evidence>
<dbReference type="GO" id="GO:0061630">
    <property type="term" value="F:ubiquitin protein ligase activity"/>
    <property type="evidence" value="ECO:0007669"/>
    <property type="project" value="UniProtKB-EC"/>
</dbReference>
<dbReference type="Proteomes" id="UP000708208">
    <property type="component" value="Unassembled WGS sequence"/>
</dbReference>
<feature type="compositionally biased region" description="Low complexity" evidence="9">
    <location>
        <begin position="598"/>
        <end position="621"/>
    </location>
</feature>
<evidence type="ECO:0000256" key="2">
    <source>
        <dbReference type="ARBA" id="ARBA00012483"/>
    </source>
</evidence>
<evidence type="ECO:0000256" key="3">
    <source>
        <dbReference type="ARBA" id="ARBA00022679"/>
    </source>
</evidence>
<dbReference type="FunFam" id="3.30.40.10:FF:000013">
    <property type="entry name" value="E3 ubiquitin-protein ligase MGRN1 isoform 1"/>
    <property type="match status" value="1"/>
</dbReference>
<dbReference type="GO" id="GO:0016567">
    <property type="term" value="P:protein ubiquitination"/>
    <property type="evidence" value="ECO:0007669"/>
    <property type="project" value="UniProtKB-ARBA"/>
</dbReference>
<keyword evidence="5 8" id="KW-0863">Zinc-finger</keyword>
<gene>
    <name evidence="11" type="ORF">AFUS01_LOCUS15572</name>
</gene>
<keyword evidence="6" id="KW-0833">Ubl conjugation pathway</keyword>
<evidence type="ECO:0000259" key="10">
    <source>
        <dbReference type="PROSITE" id="PS50089"/>
    </source>
</evidence>
<evidence type="ECO:0000256" key="9">
    <source>
        <dbReference type="SAM" id="MobiDB-lite"/>
    </source>
</evidence>
<evidence type="ECO:0000256" key="8">
    <source>
        <dbReference type="PROSITE-ProRule" id="PRU00175"/>
    </source>
</evidence>
<evidence type="ECO:0000256" key="4">
    <source>
        <dbReference type="ARBA" id="ARBA00022723"/>
    </source>
</evidence>
<feature type="domain" description="RING-type" evidence="10">
    <location>
        <begin position="281"/>
        <end position="320"/>
    </location>
</feature>
<dbReference type="InterPro" id="IPR001841">
    <property type="entry name" value="Znf_RING"/>
</dbReference>
<keyword evidence="7" id="KW-0862">Zinc</keyword>
<evidence type="ECO:0000313" key="11">
    <source>
        <dbReference type="EMBL" id="CAG7726676.1"/>
    </source>
</evidence>
<dbReference type="PROSITE" id="PS50089">
    <property type="entry name" value="ZF_RING_2"/>
    <property type="match status" value="1"/>
</dbReference>
<dbReference type="OrthoDB" id="10014838at2759"/>
<feature type="compositionally biased region" description="Polar residues" evidence="9">
    <location>
        <begin position="547"/>
        <end position="571"/>
    </location>
</feature>
<dbReference type="Pfam" id="PF26192">
    <property type="entry name" value="RNF157-like_N"/>
    <property type="match status" value="1"/>
</dbReference>
<comment type="caution">
    <text evidence="11">The sequence shown here is derived from an EMBL/GenBank/DDBJ whole genome shotgun (WGS) entry which is preliminary data.</text>
</comment>
<keyword evidence="4" id="KW-0479">Metal-binding</keyword>
<comment type="catalytic activity">
    <reaction evidence="1">
        <text>S-ubiquitinyl-[E2 ubiquitin-conjugating enzyme]-L-cysteine + [acceptor protein]-L-lysine = [E2 ubiquitin-conjugating enzyme]-L-cysteine + N(6)-ubiquitinyl-[acceptor protein]-L-lysine.</text>
        <dbReference type="EC" id="2.3.2.27"/>
    </reaction>
</comment>
<feature type="region of interest" description="Disordered" evidence="9">
    <location>
        <begin position="539"/>
        <end position="634"/>
    </location>
</feature>
<dbReference type="PANTHER" id="PTHR22996">
    <property type="entry name" value="MAHOGUNIN"/>
    <property type="match status" value="1"/>
</dbReference>
<sequence length="634" mass="69840">MGNFLSFNRTSDEVEEADNIHHSNFRYPPKSGCYFGSHFIMGGERFETPQPEQYLFGENTDLNLLGSKPVPFPYPAPQSNEPTKTLKALINIRKESVKFVKVIPPPSDVADGSAPGDTKPITKYNVEFTFDSDCRCEITIMYFCTEEITSNGIIYRSRDPKLNSESLRFKSGANQQFTLCEHIFDPSQLPEMDLQFDSERECFPIVIYCQAIEGEEPRQSHTTIAGVDKHSDGSYVIKPLKQKLFVDGMAYLLQEIYGIENKNTSRKCIDEEDSDENAAECVICMSDVRDTLILPCRHLCLCHSCADSLRYQANNCPICRAPFRALLQIRAVYRIPPAPMDYPALPPDMPVIQMNAIPGYEMVPLLEALNGPFQASELSTAAAALARQEAARILNGSEDPTETSPIAMTVMVAPNPRGHIDLDSGVASDKITKDALMIVSEKNKIGSSIGNGIPSVRLPVKSPSDPEDDEDNFGEERDALPDLEDFSDPSSPIPGDRNITYRHVPTTEDEPLTLANIGSHPRSAMMIAAIDEFSDEEDHIPKKTSGLGFNSDNKNSDSTQSTPLRQLTEGSNCKDAGSRYSRSAYPSSLPTTPNCRISTAVTNNSTSTRSSGDSFTSSSSTKQLLPPSLSNHQA</sequence>
<feature type="compositionally biased region" description="Polar residues" evidence="9">
    <location>
        <begin position="580"/>
        <end position="597"/>
    </location>
</feature>
<accession>A0A8J2K2S2</accession>
<dbReference type="SMART" id="SM00184">
    <property type="entry name" value="RING"/>
    <property type="match status" value="1"/>
</dbReference>
<dbReference type="AlphaFoldDB" id="A0A8J2K2S2"/>
<evidence type="ECO:0000256" key="6">
    <source>
        <dbReference type="ARBA" id="ARBA00022786"/>
    </source>
</evidence>
<reference evidence="11" key="1">
    <citation type="submission" date="2021-06" db="EMBL/GenBank/DDBJ databases">
        <authorList>
            <person name="Hodson N. C."/>
            <person name="Mongue J. A."/>
            <person name="Jaron S. K."/>
        </authorList>
    </citation>
    <scope>NUCLEOTIDE SEQUENCE</scope>
</reference>
<feature type="region of interest" description="Disordered" evidence="9">
    <location>
        <begin position="449"/>
        <end position="518"/>
    </location>
</feature>
<keyword evidence="12" id="KW-1185">Reference proteome</keyword>
<dbReference type="EMBL" id="CAJVCH010138609">
    <property type="protein sequence ID" value="CAG7726676.1"/>
    <property type="molecule type" value="Genomic_DNA"/>
</dbReference>
<keyword evidence="3" id="KW-0808">Transferase</keyword>
<dbReference type="GO" id="GO:0005737">
    <property type="term" value="C:cytoplasm"/>
    <property type="evidence" value="ECO:0007669"/>
    <property type="project" value="TreeGrafter"/>
</dbReference>
<dbReference type="Pfam" id="PF13920">
    <property type="entry name" value="zf-C3HC4_3"/>
    <property type="match status" value="1"/>
</dbReference>
<dbReference type="InterPro" id="IPR058981">
    <property type="entry name" value="MGRN1/RNF157-like_N"/>
</dbReference>
<protein>
    <recommendedName>
        <fullName evidence="2">RING-type E3 ubiquitin transferase</fullName>
        <ecNumber evidence="2">2.3.2.27</ecNumber>
    </recommendedName>
</protein>
<dbReference type="EC" id="2.3.2.27" evidence="2"/>
<dbReference type="PANTHER" id="PTHR22996:SF0">
    <property type="entry name" value="RE60872P-RELATED"/>
    <property type="match status" value="1"/>
</dbReference>
<evidence type="ECO:0000313" key="12">
    <source>
        <dbReference type="Proteomes" id="UP000708208"/>
    </source>
</evidence>
<organism evidence="11 12">
    <name type="scientific">Allacma fusca</name>
    <dbReference type="NCBI Taxonomy" id="39272"/>
    <lineage>
        <taxon>Eukaryota</taxon>
        <taxon>Metazoa</taxon>
        <taxon>Ecdysozoa</taxon>
        <taxon>Arthropoda</taxon>
        <taxon>Hexapoda</taxon>
        <taxon>Collembola</taxon>
        <taxon>Symphypleona</taxon>
        <taxon>Sminthuridae</taxon>
        <taxon>Allacma</taxon>
    </lineage>
</organism>
<evidence type="ECO:0000256" key="7">
    <source>
        <dbReference type="ARBA" id="ARBA00022833"/>
    </source>
</evidence>
<dbReference type="GO" id="GO:0008270">
    <property type="term" value="F:zinc ion binding"/>
    <property type="evidence" value="ECO:0007669"/>
    <property type="project" value="UniProtKB-KW"/>
</dbReference>
<evidence type="ECO:0000256" key="5">
    <source>
        <dbReference type="ARBA" id="ARBA00022771"/>
    </source>
</evidence>